<organism evidence="10 11">
    <name type="scientific">Veronia pacifica</name>
    <dbReference type="NCBI Taxonomy" id="1080227"/>
    <lineage>
        <taxon>Bacteria</taxon>
        <taxon>Pseudomonadati</taxon>
        <taxon>Pseudomonadota</taxon>
        <taxon>Gammaproteobacteria</taxon>
        <taxon>Vibrionales</taxon>
        <taxon>Vibrionaceae</taxon>
        <taxon>Veronia</taxon>
    </lineage>
</organism>
<keyword evidence="3" id="KW-0813">Transport</keyword>
<feature type="transmembrane region" description="Helical" evidence="8">
    <location>
        <begin position="178"/>
        <end position="198"/>
    </location>
</feature>
<keyword evidence="7 8" id="KW-0472">Membrane</keyword>
<dbReference type="SUPFAM" id="SSF103481">
    <property type="entry name" value="Multidrug resistance efflux transporter EmrE"/>
    <property type="match status" value="2"/>
</dbReference>
<dbReference type="InterPro" id="IPR000620">
    <property type="entry name" value="EamA_dom"/>
</dbReference>
<evidence type="ECO:0000259" key="9">
    <source>
        <dbReference type="Pfam" id="PF00892"/>
    </source>
</evidence>
<sequence length="306" mass="34080">MTNRKSGNVLAALAFVLWGFVPLYYQFIPNAAMDEMAAIRVIVSVPILLLASLLITRRLPDMQQIWQDKKSFLYSSLATVMMTISWVAFIWALTNNKVLEASMGFFINPLIVISLGVLFLKEQLSMGQRFAVSLAAMGLSYQIWQYGELPVSALLMAIFFALYGLSKKKVAYSTLTSLFVEHLVLLPIALVYMVYKIATGTSVAIDFSSMTTTTTLMLYIGAAPMTLIPLFIFNAAVKRTSLSMIGFMQYLEPSLQFLCAVLLFGEVFDEVKIVSFGLIWLGLAITVLEGILKIRKRYSGISPNHL</sequence>
<evidence type="ECO:0000256" key="1">
    <source>
        <dbReference type="ARBA" id="ARBA00004651"/>
    </source>
</evidence>
<dbReference type="PANTHER" id="PTHR22911:SF137">
    <property type="entry name" value="SOLUTE CARRIER FAMILY 35 MEMBER G2-RELATED"/>
    <property type="match status" value="1"/>
</dbReference>
<proteinExistence type="inferred from homology"/>
<feature type="transmembrane region" description="Helical" evidence="8">
    <location>
        <begin position="218"/>
        <end position="237"/>
    </location>
</feature>
<dbReference type="EMBL" id="LYBM01000025">
    <property type="protein sequence ID" value="ODA32240.1"/>
    <property type="molecule type" value="Genomic_DNA"/>
</dbReference>
<evidence type="ECO:0000256" key="4">
    <source>
        <dbReference type="ARBA" id="ARBA00022475"/>
    </source>
</evidence>
<dbReference type="Proteomes" id="UP000094936">
    <property type="component" value="Unassembled WGS sequence"/>
</dbReference>
<reference evidence="10 11" key="1">
    <citation type="submission" date="2016-05" db="EMBL/GenBank/DDBJ databases">
        <title>Genomic Taxonomy of the Vibrionaceae.</title>
        <authorList>
            <person name="Gomez-Gil B."/>
            <person name="Enciso-Ibarra J."/>
        </authorList>
    </citation>
    <scope>NUCLEOTIDE SEQUENCE [LARGE SCALE GENOMIC DNA]</scope>
    <source>
        <strain evidence="10 11">CAIM 1920</strain>
    </source>
</reference>
<keyword evidence="6 8" id="KW-1133">Transmembrane helix</keyword>
<dbReference type="OrthoDB" id="369870at2"/>
<feature type="transmembrane region" description="Helical" evidence="8">
    <location>
        <begin position="7"/>
        <end position="25"/>
    </location>
</feature>
<name>A0A1C3EG85_9GAMM</name>
<gene>
    <name evidence="10" type="ORF">A8L45_13685</name>
</gene>
<comment type="similarity">
    <text evidence="2">Belongs to the EamA transporter family.</text>
</comment>
<feature type="domain" description="EamA" evidence="9">
    <location>
        <begin position="6"/>
        <end position="139"/>
    </location>
</feature>
<evidence type="ECO:0000256" key="3">
    <source>
        <dbReference type="ARBA" id="ARBA00022448"/>
    </source>
</evidence>
<dbReference type="Pfam" id="PF00892">
    <property type="entry name" value="EamA"/>
    <property type="match status" value="1"/>
</dbReference>
<keyword evidence="11" id="KW-1185">Reference proteome</keyword>
<dbReference type="NCBIfam" id="TIGR00688">
    <property type="entry name" value="rarD"/>
    <property type="match status" value="1"/>
</dbReference>
<accession>A0A1C3EG85</accession>
<evidence type="ECO:0000256" key="7">
    <source>
        <dbReference type="ARBA" id="ARBA00023136"/>
    </source>
</evidence>
<evidence type="ECO:0000256" key="5">
    <source>
        <dbReference type="ARBA" id="ARBA00022692"/>
    </source>
</evidence>
<dbReference type="AlphaFoldDB" id="A0A1C3EG85"/>
<keyword evidence="5 8" id="KW-0812">Transmembrane</keyword>
<dbReference type="RefSeq" id="WP_068903206.1">
    <property type="nucleotide sequence ID" value="NZ_JBHUIF010000016.1"/>
</dbReference>
<keyword evidence="4" id="KW-1003">Cell membrane</keyword>
<comment type="subcellular location">
    <subcellularLocation>
        <location evidence="1">Cell membrane</location>
        <topology evidence="1">Multi-pass membrane protein</topology>
    </subcellularLocation>
</comment>
<evidence type="ECO:0000256" key="2">
    <source>
        <dbReference type="ARBA" id="ARBA00007362"/>
    </source>
</evidence>
<feature type="transmembrane region" description="Helical" evidence="8">
    <location>
        <begin position="150"/>
        <end position="166"/>
    </location>
</feature>
<feature type="transmembrane region" description="Helical" evidence="8">
    <location>
        <begin position="99"/>
        <end position="120"/>
    </location>
</feature>
<dbReference type="GO" id="GO:0005886">
    <property type="term" value="C:plasma membrane"/>
    <property type="evidence" value="ECO:0007669"/>
    <property type="project" value="UniProtKB-SubCell"/>
</dbReference>
<feature type="transmembrane region" description="Helical" evidence="8">
    <location>
        <begin position="273"/>
        <end position="292"/>
    </location>
</feature>
<evidence type="ECO:0000256" key="6">
    <source>
        <dbReference type="ARBA" id="ARBA00022989"/>
    </source>
</evidence>
<feature type="transmembrane region" description="Helical" evidence="8">
    <location>
        <begin position="71"/>
        <end position="93"/>
    </location>
</feature>
<protein>
    <submittedName>
        <fullName evidence="10">Permease</fullName>
    </submittedName>
</protein>
<comment type="caution">
    <text evidence="10">The sequence shown here is derived from an EMBL/GenBank/DDBJ whole genome shotgun (WGS) entry which is preliminary data.</text>
</comment>
<dbReference type="PANTHER" id="PTHR22911">
    <property type="entry name" value="ACYL-MALONYL CONDENSING ENZYME-RELATED"/>
    <property type="match status" value="1"/>
</dbReference>
<dbReference type="InterPro" id="IPR004626">
    <property type="entry name" value="RarD"/>
</dbReference>
<feature type="transmembrane region" description="Helical" evidence="8">
    <location>
        <begin position="37"/>
        <end position="59"/>
    </location>
</feature>
<evidence type="ECO:0000256" key="8">
    <source>
        <dbReference type="SAM" id="Phobius"/>
    </source>
</evidence>
<dbReference type="InterPro" id="IPR037185">
    <property type="entry name" value="EmrE-like"/>
</dbReference>
<evidence type="ECO:0000313" key="11">
    <source>
        <dbReference type="Proteomes" id="UP000094936"/>
    </source>
</evidence>
<evidence type="ECO:0000313" key="10">
    <source>
        <dbReference type="EMBL" id="ODA32240.1"/>
    </source>
</evidence>